<feature type="region of interest" description="Disordered" evidence="1">
    <location>
        <begin position="84"/>
        <end position="124"/>
    </location>
</feature>
<protein>
    <submittedName>
        <fullName evidence="2">Uncharacterized protein</fullName>
    </submittedName>
</protein>
<reference evidence="2" key="1">
    <citation type="journal article" date="2020" name="Stud. Mycol.">
        <title>101 Dothideomycetes genomes: a test case for predicting lifestyles and emergence of pathogens.</title>
        <authorList>
            <person name="Haridas S."/>
            <person name="Albert R."/>
            <person name="Binder M."/>
            <person name="Bloem J."/>
            <person name="Labutti K."/>
            <person name="Salamov A."/>
            <person name="Andreopoulos B."/>
            <person name="Baker S."/>
            <person name="Barry K."/>
            <person name="Bills G."/>
            <person name="Bluhm B."/>
            <person name="Cannon C."/>
            <person name="Castanera R."/>
            <person name="Culley D."/>
            <person name="Daum C."/>
            <person name="Ezra D."/>
            <person name="Gonzalez J."/>
            <person name="Henrissat B."/>
            <person name="Kuo A."/>
            <person name="Liang C."/>
            <person name="Lipzen A."/>
            <person name="Lutzoni F."/>
            <person name="Magnuson J."/>
            <person name="Mondo S."/>
            <person name="Nolan M."/>
            <person name="Ohm R."/>
            <person name="Pangilinan J."/>
            <person name="Park H.-J."/>
            <person name="Ramirez L."/>
            <person name="Alfaro M."/>
            <person name="Sun H."/>
            <person name="Tritt A."/>
            <person name="Yoshinaga Y."/>
            <person name="Zwiers L.-H."/>
            <person name="Turgeon B."/>
            <person name="Goodwin S."/>
            <person name="Spatafora J."/>
            <person name="Crous P."/>
            <person name="Grigoriev I."/>
        </authorList>
    </citation>
    <scope>NUCLEOTIDE SEQUENCE</scope>
    <source>
        <strain evidence="2">CBS 115976</strain>
    </source>
</reference>
<dbReference type="Pfam" id="PF20354">
    <property type="entry name" value="DUF6649"/>
    <property type="match status" value="1"/>
</dbReference>
<feature type="region of interest" description="Disordered" evidence="1">
    <location>
        <begin position="220"/>
        <end position="258"/>
    </location>
</feature>
<dbReference type="Proteomes" id="UP000799302">
    <property type="component" value="Unassembled WGS sequence"/>
</dbReference>
<dbReference type="InterPro" id="IPR046591">
    <property type="entry name" value="DUF6649"/>
</dbReference>
<keyword evidence="3" id="KW-1185">Reference proteome</keyword>
<dbReference type="EMBL" id="MU004230">
    <property type="protein sequence ID" value="KAF2675370.1"/>
    <property type="molecule type" value="Genomic_DNA"/>
</dbReference>
<accession>A0A6A6UU70</accession>
<organism evidence="2 3">
    <name type="scientific">Microthyrium microscopicum</name>
    <dbReference type="NCBI Taxonomy" id="703497"/>
    <lineage>
        <taxon>Eukaryota</taxon>
        <taxon>Fungi</taxon>
        <taxon>Dikarya</taxon>
        <taxon>Ascomycota</taxon>
        <taxon>Pezizomycotina</taxon>
        <taxon>Dothideomycetes</taxon>
        <taxon>Dothideomycetes incertae sedis</taxon>
        <taxon>Microthyriales</taxon>
        <taxon>Microthyriaceae</taxon>
        <taxon>Microthyrium</taxon>
    </lineage>
</organism>
<evidence type="ECO:0000313" key="2">
    <source>
        <dbReference type="EMBL" id="KAF2675370.1"/>
    </source>
</evidence>
<dbReference type="AlphaFoldDB" id="A0A6A6UU70"/>
<sequence length="258" mass="29708">MDTVGSSQLHLFPINNIFASAGSNIATKRKDDEYFAMPMDALSNKVTMPVQPPHGIKRAATDDLERHQRMLKRFDRLHLDKHDGKVHTPVTASPDLAESRTHISNRAPRALSRKRRDDGDYDSMDVEDTKHRVFIRDLDQELAEAESDEEHPIFIPDIEKHLMKIPKSVLIGDDDRKRMEKMQLVIYNVPSSLTIPEEQDSVRRAILETRQRIRQGQPFRVPDLPIHHEPEPASAIHLDTHQETYSNDDYDPDAMDIE</sequence>
<evidence type="ECO:0000313" key="3">
    <source>
        <dbReference type="Proteomes" id="UP000799302"/>
    </source>
</evidence>
<feature type="compositionally biased region" description="Acidic residues" evidence="1">
    <location>
        <begin position="246"/>
        <end position="258"/>
    </location>
</feature>
<evidence type="ECO:0000256" key="1">
    <source>
        <dbReference type="SAM" id="MobiDB-lite"/>
    </source>
</evidence>
<dbReference type="OrthoDB" id="5345504at2759"/>
<proteinExistence type="predicted"/>
<name>A0A6A6UU70_9PEZI</name>
<gene>
    <name evidence="2" type="ORF">BT63DRAFT_420565</name>
</gene>